<dbReference type="InterPro" id="IPR014284">
    <property type="entry name" value="RNA_pol_sigma-70_dom"/>
</dbReference>
<gene>
    <name evidence="9" type="ORF">DY240_13750</name>
</gene>
<comment type="caution">
    <text evidence="9">The sequence shown here is derived from an EMBL/GenBank/DDBJ whole genome shotgun (WGS) entry which is preliminary data.</text>
</comment>
<feature type="domain" description="RNA polymerase sigma-70" evidence="8">
    <location>
        <begin position="332"/>
        <end position="358"/>
    </location>
</feature>
<evidence type="ECO:0000256" key="1">
    <source>
        <dbReference type="ARBA" id="ARBA00023015"/>
    </source>
</evidence>
<sequence length="372" mass="41190">MPGTSSGHTWGTEVVPVIRSRVEGRALPSQRGRPEGDLSDVSEPGEPVPASVVDDDDPPAAPAPRTSEAGAGSGTDLTRRYLREIGRIPLLSGAEEVRLARAIEAGLLAGERLAAGDAGPDHDALVELVRIGQRAKASLIEANLRLVVSIARRYTRRGLPLLDLIQEGNVGLIRAVERFDHARGFKFSTYATWWIRQAISRALAEQGRTIRLPVHVVDELNRVLRVLRTLAQQQARDPSVEELAAATSLPPDRVVELLSYAEEPVSLQLPVGESSDNTFGDFVEDTDELSPEELVAQLLLRDQVEQVLDGLSEREKMVVRLRYGLHDGRARTLEEVGREFGVTRERVRQIEHRTLTKLRRNEWASELRDYLA</sequence>
<evidence type="ECO:0000313" key="9">
    <source>
        <dbReference type="EMBL" id="RIQ22518.1"/>
    </source>
</evidence>
<dbReference type="Pfam" id="PF04545">
    <property type="entry name" value="Sigma70_r4"/>
    <property type="match status" value="1"/>
</dbReference>
<comment type="function">
    <text evidence="5">Sigma factors are initiation factors that promote the attachment of RNA polymerase to specific initiation sites and are then released.</text>
</comment>
<dbReference type="SUPFAM" id="SSF88946">
    <property type="entry name" value="Sigma2 domain of RNA polymerase sigma factors"/>
    <property type="match status" value="1"/>
</dbReference>
<dbReference type="Pfam" id="PF04539">
    <property type="entry name" value="Sigma70_r3"/>
    <property type="match status" value="1"/>
</dbReference>
<keyword evidence="1 5" id="KW-0805">Transcription regulation</keyword>
<dbReference type="AlphaFoldDB" id="A0A418KQA5"/>
<protein>
    <recommendedName>
        <fullName evidence="5">RNA polymerase sigma factor</fullName>
    </recommendedName>
</protein>
<proteinExistence type="inferred from homology"/>
<dbReference type="Gene3D" id="1.10.601.10">
    <property type="entry name" value="RNA Polymerase Primary Sigma Factor"/>
    <property type="match status" value="2"/>
</dbReference>
<evidence type="ECO:0000313" key="10">
    <source>
        <dbReference type="Proteomes" id="UP000284057"/>
    </source>
</evidence>
<dbReference type="InterPro" id="IPR007624">
    <property type="entry name" value="RNA_pol_sigma70_r3"/>
</dbReference>
<dbReference type="GO" id="GO:0003677">
    <property type="term" value="F:DNA binding"/>
    <property type="evidence" value="ECO:0007669"/>
    <property type="project" value="UniProtKB-KW"/>
</dbReference>
<dbReference type="OrthoDB" id="9809557at2"/>
<dbReference type="Pfam" id="PF00140">
    <property type="entry name" value="Sigma70_r1_2"/>
    <property type="match status" value="1"/>
</dbReference>
<dbReference type="InterPro" id="IPR007627">
    <property type="entry name" value="RNA_pol_sigma70_r2"/>
</dbReference>
<dbReference type="NCBIfam" id="TIGR02937">
    <property type="entry name" value="sigma70-ECF"/>
    <property type="match status" value="1"/>
</dbReference>
<keyword evidence="4 5" id="KW-0804">Transcription</keyword>
<dbReference type="PROSITE" id="PS00716">
    <property type="entry name" value="SIGMA70_2"/>
    <property type="match status" value="1"/>
</dbReference>
<keyword evidence="3 5" id="KW-0238">DNA-binding</keyword>
<keyword evidence="10" id="KW-1185">Reference proteome</keyword>
<comment type="similarity">
    <text evidence="5">Belongs to the sigma-70 factor family.</text>
</comment>
<organism evidence="9 10">
    <name type="scientific">Jiangella rhizosphaerae</name>
    <dbReference type="NCBI Taxonomy" id="2293569"/>
    <lineage>
        <taxon>Bacteria</taxon>
        <taxon>Bacillati</taxon>
        <taxon>Actinomycetota</taxon>
        <taxon>Actinomycetes</taxon>
        <taxon>Jiangellales</taxon>
        <taxon>Jiangellaceae</taxon>
        <taxon>Jiangella</taxon>
    </lineage>
</organism>
<dbReference type="Pfam" id="PF04542">
    <property type="entry name" value="Sigma70_r2"/>
    <property type="match status" value="1"/>
</dbReference>
<dbReference type="PANTHER" id="PTHR30603">
    <property type="entry name" value="RNA POLYMERASE SIGMA FACTOR RPO"/>
    <property type="match status" value="1"/>
</dbReference>
<evidence type="ECO:0000256" key="3">
    <source>
        <dbReference type="ARBA" id="ARBA00023125"/>
    </source>
</evidence>
<dbReference type="Gene3D" id="1.10.10.10">
    <property type="entry name" value="Winged helix-like DNA-binding domain superfamily/Winged helix DNA-binding domain"/>
    <property type="match status" value="2"/>
</dbReference>
<reference evidence="9 10" key="1">
    <citation type="submission" date="2018-09" db="EMBL/GenBank/DDBJ databases">
        <title>Isolation, diversity and antifungal activity of actinobacteria from wheat.</title>
        <authorList>
            <person name="Han C."/>
        </authorList>
    </citation>
    <scope>NUCLEOTIDE SEQUENCE [LARGE SCALE GENOMIC DNA]</scope>
    <source>
        <strain evidence="9 10">NEAU-YY265</strain>
    </source>
</reference>
<dbReference type="CDD" id="cd06171">
    <property type="entry name" value="Sigma70_r4"/>
    <property type="match status" value="1"/>
</dbReference>
<dbReference type="PROSITE" id="PS00715">
    <property type="entry name" value="SIGMA70_1"/>
    <property type="match status" value="1"/>
</dbReference>
<feature type="domain" description="RNA polymerase sigma-70" evidence="7">
    <location>
        <begin position="163"/>
        <end position="176"/>
    </location>
</feature>
<name>A0A418KQA5_9ACTN</name>
<dbReference type="InterPro" id="IPR013324">
    <property type="entry name" value="RNA_pol_sigma_r3/r4-like"/>
</dbReference>
<dbReference type="PRINTS" id="PR00046">
    <property type="entry name" value="SIGMA70FCT"/>
</dbReference>
<dbReference type="GO" id="GO:0016987">
    <property type="term" value="F:sigma factor activity"/>
    <property type="evidence" value="ECO:0007669"/>
    <property type="project" value="UniProtKB-KW"/>
</dbReference>
<dbReference type="InterPro" id="IPR013325">
    <property type="entry name" value="RNA_pol_sigma_r2"/>
</dbReference>
<evidence type="ECO:0000259" key="7">
    <source>
        <dbReference type="PROSITE" id="PS00715"/>
    </source>
</evidence>
<evidence type="ECO:0000256" key="4">
    <source>
        <dbReference type="ARBA" id="ARBA00023163"/>
    </source>
</evidence>
<dbReference type="Proteomes" id="UP000284057">
    <property type="component" value="Unassembled WGS sequence"/>
</dbReference>
<evidence type="ECO:0000256" key="2">
    <source>
        <dbReference type="ARBA" id="ARBA00023082"/>
    </source>
</evidence>
<dbReference type="EMBL" id="QUAL01000136">
    <property type="protein sequence ID" value="RIQ22518.1"/>
    <property type="molecule type" value="Genomic_DNA"/>
</dbReference>
<dbReference type="InterPro" id="IPR007630">
    <property type="entry name" value="RNA_pol_sigma70_r4"/>
</dbReference>
<dbReference type="FunFam" id="1.10.601.10:FF:000001">
    <property type="entry name" value="RNA polymerase sigma factor SigA"/>
    <property type="match status" value="1"/>
</dbReference>
<dbReference type="SUPFAM" id="SSF88659">
    <property type="entry name" value="Sigma3 and sigma4 domains of RNA polymerase sigma factors"/>
    <property type="match status" value="2"/>
</dbReference>
<dbReference type="InterPro" id="IPR000943">
    <property type="entry name" value="RNA_pol_sigma70"/>
</dbReference>
<evidence type="ECO:0000256" key="5">
    <source>
        <dbReference type="RuleBase" id="RU362124"/>
    </source>
</evidence>
<dbReference type="InterPro" id="IPR009042">
    <property type="entry name" value="RNA_pol_sigma70_r1_2"/>
</dbReference>
<feature type="region of interest" description="Disordered" evidence="6">
    <location>
        <begin position="1"/>
        <end position="75"/>
    </location>
</feature>
<evidence type="ECO:0000259" key="8">
    <source>
        <dbReference type="PROSITE" id="PS00716"/>
    </source>
</evidence>
<evidence type="ECO:0000256" key="6">
    <source>
        <dbReference type="SAM" id="MobiDB-lite"/>
    </source>
</evidence>
<dbReference type="GO" id="GO:0006352">
    <property type="term" value="P:DNA-templated transcription initiation"/>
    <property type="evidence" value="ECO:0007669"/>
    <property type="project" value="InterPro"/>
</dbReference>
<dbReference type="PANTHER" id="PTHR30603:SF59">
    <property type="entry name" value="RNA POLYMERASE PRINCIPAL SIGMA FACTOR HRDA"/>
    <property type="match status" value="1"/>
</dbReference>
<dbReference type="InterPro" id="IPR036388">
    <property type="entry name" value="WH-like_DNA-bd_sf"/>
</dbReference>
<accession>A0A418KQA5</accession>
<dbReference type="InterPro" id="IPR050239">
    <property type="entry name" value="Sigma-70_RNA_pol_init_factors"/>
</dbReference>
<keyword evidence="2 5" id="KW-0731">Sigma factor</keyword>